<accession>A0ACC1IMP7</accession>
<gene>
    <name evidence="1" type="ORF">LPJ66_005311</name>
</gene>
<reference evidence="1" key="1">
    <citation type="submission" date="2022-07" db="EMBL/GenBank/DDBJ databases">
        <title>Phylogenomic reconstructions and comparative analyses of Kickxellomycotina fungi.</title>
        <authorList>
            <person name="Reynolds N.K."/>
            <person name="Stajich J.E."/>
            <person name="Barry K."/>
            <person name="Grigoriev I.V."/>
            <person name="Crous P."/>
            <person name="Smith M.E."/>
        </authorList>
    </citation>
    <scope>NUCLEOTIDE SEQUENCE</scope>
    <source>
        <strain evidence="1">Benny 63K</strain>
    </source>
</reference>
<organism evidence="1 2">
    <name type="scientific">Kickxella alabastrina</name>
    <dbReference type="NCBI Taxonomy" id="61397"/>
    <lineage>
        <taxon>Eukaryota</taxon>
        <taxon>Fungi</taxon>
        <taxon>Fungi incertae sedis</taxon>
        <taxon>Zoopagomycota</taxon>
        <taxon>Kickxellomycotina</taxon>
        <taxon>Kickxellomycetes</taxon>
        <taxon>Kickxellales</taxon>
        <taxon>Kickxellaceae</taxon>
        <taxon>Kickxella</taxon>
    </lineage>
</organism>
<name>A0ACC1IMP7_9FUNG</name>
<keyword evidence="2" id="KW-1185">Reference proteome</keyword>
<evidence type="ECO:0000313" key="1">
    <source>
        <dbReference type="EMBL" id="KAJ1894239.1"/>
    </source>
</evidence>
<feature type="non-terminal residue" evidence="1">
    <location>
        <position position="290"/>
    </location>
</feature>
<dbReference type="EMBL" id="JANBPG010000719">
    <property type="protein sequence ID" value="KAJ1894239.1"/>
    <property type="molecule type" value="Genomic_DNA"/>
</dbReference>
<evidence type="ECO:0000313" key="2">
    <source>
        <dbReference type="Proteomes" id="UP001150581"/>
    </source>
</evidence>
<protein>
    <submittedName>
        <fullName evidence="1">Uncharacterized protein</fullName>
    </submittedName>
</protein>
<comment type="caution">
    <text evidence="1">The sequence shown here is derived from an EMBL/GenBank/DDBJ whole genome shotgun (WGS) entry which is preliminary data.</text>
</comment>
<dbReference type="Proteomes" id="UP001150581">
    <property type="component" value="Unassembled WGS sequence"/>
</dbReference>
<proteinExistence type="predicted"/>
<sequence length="290" mass="31853">MKFAIRFFVSLGLALLASAATALPNSLDSLDSSKSLPSVRVANQGNIKEILCRINIVRDTQGFNPVFLHGPLSDVAELLHQNYNNNALLSSNFNTLYNNMIAPLGSTVSASYQVMYRYTSDDAYINAIVTRIYNKLIISPLDAIGLYHANGIYTIVLANGLKQVPQVIDACPTYAIPYVPENIVNGVNLPRILCSINTERVKAGRRPLAVHKALNDEAREQVKLMDALGHYFVGEPRKIDEQLKKKAPRISPLYWIAGQGNTDADTMLDAISSKYYDDAISSNYTIAGVA</sequence>